<dbReference type="OrthoDB" id="3830579at2759"/>
<sequence length="162" mass="17597">MAPVIEIATFQASAALRADPTLLIPALDTISRANGFLNAYHGFQVDGTVVFLVIAWKNFAARNAFKASYEHSKIIEQLEPARTGPIDTLHVDVHGDHALSALENSPTQVETFTSQIQGGCHRRFHTGGTGRNSPSIDVREDGGYTQSMLYCGRIPCRQAGQT</sequence>
<dbReference type="AlphaFoldDB" id="A0A4Y7U1G5"/>
<dbReference type="STRING" id="71717.A0A4Y7U1G5"/>
<reference evidence="1 2" key="1">
    <citation type="journal article" date="2019" name="Nat. Ecol. Evol.">
        <title>Megaphylogeny resolves global patterns of mushroom evolution.</title>
        <authorList>
            <person name="Varga T."/>
            <person name="Krizsan K."/>
            <person name="Foldi C."/>
            <person name="Dima B."/>
            <person name="Sanchez-Garcia M."/>
            <person name="Sanchez-Ramirez S."/>
            <person name="Szollosi G.J."/>
            <person name="Szarkandi J.G."/>
            <person name="Papp V."/>
            <person name="Albert L."/>
            <person name="Andreopoulos W."/>
            <person name="Angelini C."/>
            <person name="Antonin V."/>
            <person name="Barry K.W."/>
            <person name="Bougher N.L."/>
            <person name="Buchanan P."/>
            <person name="Buyck B."/>
            <person name="Bense V."/>
            <person name="Catcheside P."/>
            <person name="Chovatia M."/>
            <person name="Cooper J."/>
            <person name="Damon W."/>
            <person name="Desjardin D."/>
            <person name="Finy P."/>
            <person name="Geml J."/>
            <person name="Haridas S."/>
            <person name="Hughes K."/>
            <person name="Justo A."/>
            <person name="Karasinski D."/>
            <person name="Kautmanova I."/>
            <person name="Kiss B."/>
            <person name="Kocsube S."/>
            <person name="Kotiranta H."/>
            <person name="LaButti K.M."/>
            <person name="Lechner B.E."/>
            <person name="Liimatainen K."/>
            <person name="Lipzen A."/>
            <person name="Lukacs Z."/>
            <person name="Mihaltcheva S."/>
            <person name="Morgado L.N."/>
            <person name="Niskanen T."/>
            <person name="Noordeloos M.E."/>
            <person name="Ohm R.A."/>
            <person name="Ortiz-Santana B."/>
            <person name="Ovrebo C."/>
            <person name="Racz N."/>
            <person name="Riley R."/>
            <person name="Savchenko A."/>
            <person name="Shiryaev A."/>
            <person name="Soop K."/>
            <person name="Spirin V."/>
            <person name="Szebenyi C."/>
            <person name="Tomsovsky M."/>
            <person name="Tulloss R.E."/>
            <person name="Uehling J."/>
            <person name="Grigoriev I.V."/>
            <person name="Vagvolgyi C."/>
            <person name="Papp T."/>
            <person name="Martin F.M."/>
            <person name="Miettinen O."/>
            <person name="Hibbett D.S."/>
            <person name="Nagy L.G."/>
        </authorList>
    </citation>
    <scope>NUCLEOTIDE SEQUENCE [LARGE SCALE GENOMIC DNA]</scope>
    <source>
        <strain evidence="1 2">FP101781</strain>
    </source>
</reference>
<gene>
    <name evidence="1" type="ORF">FA13DRAFT_1808216</name>
</gene>
<comment type="caution">
    <text evidence="1">The sequence shown here is derived from an EMBL/GenBank/DDBJ whole genome shotgun (WGS) entry which is preliminary data.</text>
</comment>
<dbReference type="InterPro" id="IPR011008">
    <property type="entry name" value="Dimeric_a/b-barrel"/>
</dbReference>
<name>A0A4Y7U1G5_COPMI</name>
<evidence type="ECO:0008006" key="3">
    <source>
        <dbReference type="Google" id="ProtNLM"/>
    </source>
</evidence>
<evidence type="ECO:0000313" key="1">
    <source>
        <dbReference type="EMBL" id="TEB39888.1"/>
    </source>
</evidence>
<organism evidence="1 2">
    <name type="scientific">Coprinellus micaceus</name>
    <name type="common">Glistening ink-cap mushroom</name>
    <name type="synonym">Coprinus micaceus</name>
    <dbReference type="NCBI Taxonomy" id="71717"/>
    <lineage>
        <taxon>Eukaryota</taxon>
        <taxon>Fungi</taxon>
        <taxon>Dikarya</taxon>
        <taxon>Basidiomycota</taxon>
        <taxon>Agaricomycotina</taxon>
        <taxon>Agaricomycetes</taxon>
        <taxon>Agaricomycetidae</taxon>
        <taxon>Agaricales</taxon>
        <taxon>Agaricineae</taxon>
        <taxon>Psathyrellaceae</taxon>
        <taxon>Coprinellus</taxon>
    </lineage>
</organism>
<evidence type="ECO:0000313" key="2">
    <source>
        <dbReference type="Proteomes" id="UP000298030"/>
    </source>
</evidence>
<dbReference type="SUPFAM" id="SSF54909">
    <property type="entry name" value="Dimeric alpha+beta barrel"/>
    <property type="match status" value="1"/>
</dbReference>
<accession>A0A4Y7U1G5</accession>
<protein>
    <recommendedName>
        <fullName evidence="3">ABM domain-containing protein</fullName>
    </recommendedName>
</protein>
<dbReference type="Proteomes" id="UP000298030">
    <property type="component" value="Unassembled WGS sequence"/>
</dbReference>
<proteinExistence type="predicted"/>
<dbReference type="EMBL" id="QPFP01000001">
    <property type="protein sequence ID" value="TEB39888.1"/>
    <property type="molecule type" value="Genomic_DNA"/>
</dbReference>
<keyword evidence="2" id="KW-1185">Reference proteome</keyword>